<protein>
    <submittedName>
        <fullName evidence="3">Unannotated protein</fullName>
    </submittedName>
</protein>
<accession>A0A6J6T123</accession>
<organism evidence="3">
    <name type="scientific">freshwater metagenome</name>
    <dbReference type="NCBI Taxonomy" id="449393"/>
    <lineage>
        <taxon>unclassified sequences</taxon>
        <taxon>metagenomes</taxon>
        <taxon>ecological metagenomes</taxon>
    </lineage>
</organism>
<dbReference type="EMBL" id="CAEZYZ010000033">
    <property type="protein sequence ID" value="CAB4740567.1"/>
    <property type="molecule type" value="Genomic_DNA"/>
</dbReference>
<dbReference type="Pfam" id="PF13453">
    <property type="entry name" value="Zn_ribbon_TFIIB"/>
    <property type="match status" value="1"/>
</dbReference>
<evidence type="ECO:0000256" key="1">
    <source>
        <dbReference type="SAM" id="MobiDB-lite"/>
    </source>
</evidence>
<gene>
    <name evidence="3" type="ORF">UFOPK2810_00309</name>
    <name evidence="4" type="ORF">UFOPK3957_00845</name>
</gene>
<proteinExistence type="predicted"/>
<sequence length="85" mass="9623">MRTYERNGIHVDQCTECRGVFLDRGELEHLITAEAQWSAQQSQPPAPTSTPQQSYPQGGYGSQYPQGSYGKPSKKRRGFLEELFD</sequence>
<name>A0A6J6T123_9ZZZZ</name>
<evidence type="ECO:0000259" key="2">
    <source>
        <dbReference type="Pfam" id="PF13453"/>
    </source>
</evidence>
<feature type="region of interest" description="Disordered" evidence="1">
    <location>
        <begin position="35"/>
        <end position="85"/>
    </location>
</feature>
<feature type="compositionally biased region" description="Low complexity" evidence="1">
    <location>
        <begin position="35"/>
        <end position="70"/>
    </location>
</feature>
<evidence type="ECO:0000313" key="4">
    <source>
        <dbReference type="EMBL" id="CAB4987919.1"/>
    </source>
</evidence>
<dbReference type="AlphaFoldDB" id="A0A6J6T123"/>
<feature type="domain" description="Transcription factor zinc-finger" evidence="2">
    <location>
        <begin position="1"/>
        <end position="31"/>
    </location>
</feature>
<dbReference type="InterPro" id="IPR027392">
    <property type="entry name" value="TF_Znf"/>
</dbReference>
<reference evidence="3" key="1">
    <citation type="submission" date="2020-05" db="EMBL/GenBank/DDBJ databases">
        <authorList>
            <person name="Chiriac C."/>
            <person name="Salcher M."/>
            <person name="Ghai R."/>
            <person name="Kavagutti S V."/>
        </authorList>
    </citation>
    <scope>NUCLEOTIDE SEQUENCE</scope>
</reference>
<evidence type="ECO:0000313" key="3">
    <source>
        <dbReference type="EMBL" id="CAB4740567.1"/>
    </source>
</evidence>
<dbReference type="EMBL" id="CAFBOM010000127">
    <property type="protein sequence ID" value="CAB4987919.1"/>
    <property type="molecule type" value="Genomic_DNA"/>
</dbReference>